<keyword evidence="4" id="KW-1185">Reference proteome</keyword>
<dbReference type="RefSeq" id="WP_179502034.1">
    <property type="nucleotide sequence ID" value="NZ_JACCAA010000001.1"/>
</dbReference>
<accession>A0A7Y9S2J8</accession>
<evidence type="ECO:0000256" key="2">
    <source>
        <dbReference type="ARBA" id="ARBA00022679"/>
    </source>
</evidence>
<dbReference type="GO" id="GO:0032259">
    <property type="term" value="P:methylation"/>
    <property type="evidence" value="ECO:0007669"/>
    <property type="project" value="UniProtKB-KW"/>
</dbReference>
<dbReference type="EMBL" id="JACCAA010000001">
    <property type="protein sequence ID" value="NYG58923.1"/>
    <property type="molecule type" value="Genomic_DNA"/>
</dbReference>
<evidence type="ECO:0008006" key="5">
    <source>
        <dbReference type="Google" id="ProtNLM"/>
    </source>
</evidence>
<dbReference type="Pfam" id="PF02636">
    <property type="entry name" value="Methyltransf_28"/>
    <property type="match status" value="1"/>
</dbReference>
<dbReference type="AlphaFoldDB" id="A0A7Y9S2J8"/>
<proteinExistence type="predicted"/>
<organism evidence="3 4">
    <name type="scientific">Nocardioides daedukensis</name>
    <dbReference type="NCBI Taxonomy" id="634462"/>
    <lineage>
        <taxon>Bacteria</taxon>
        <taxon>Bacillati</taxon>
        <taxon>Actinomycetota</taxon>
        <taxon>Actinomycetes</taxon>
        <taxon>Propionibacteriales</taxon>
        <taxon>Nocardioidaceae</taxon>
        <taxon>Nocardioides</taxon>
    </lineage>
</organism>
<evidence type="ECO:0000256" key="1">
    <source>
        <dbReference type="ARBA" id="ARBA00022603"/>
    </source>
</evidence>
<evidence type="ECO:0000313" key="3">
    <source>
        <dbReference type="EMBL" id="NYG58923.1"/>
    </source>
</evidence>
<dbReference type="Proteomes" id="UP000540656">
    <property type="component" value="Unassembled WGS sequence"/>
</dbReference>
<name>A0A7Y9S2J8_9ACTN</name>
<dbReference type="InterPro" id="IPR038375">
    <property type="entry name" value="NDUFAF7_sf"/>
</dbReference>
<keyword evidence="1" id="KW-0489">Methyltransferase</keyword>
<comment type="caution">
    <text evidence="3">The sequence shown here is derived from an EMBL/GenBank/DDBJ whole genome shotgun (WGS) entry which is preliminary data.</text>
</comment>
<keyword evidence="2" id="KW-0808">Transferase</keyword>
<evidence type="ECO:0000313" key="4">
    <source>
        <dbReference type="Proteomes" id="UP000540656"/>
    </source>
</evidence>
<dbReference type="InterPro" id="IPR003788">
    <property type="entry name" value="NDUFAF7"/>
</dbReference>
<reference evidence="3 4" key="1">
    <citation type="submission" date="2020-07" db="EMBL/GenBank/DDBJ databases">
        <title>Sequencing the genomes of 1000 actinobacteria strains.</title>
        <authorList>
            <person name="Klenk H.-P."/>
        </authorList>
    </citation>
    <scope>NUCLEOTIDE SEQUENCE [LARGE SCALE GENOMIC DNA]</scope>
    <source>
        <strain evidence="3 4">DSM 23819</strain>
    </source>
</reference>
<gene>
    <name evidence="3" type="ORF">BJ980_001846</name>
</gene>
<dbReference type="Gene3D" id="3.40.50.12710">
    <property type="match status" value="1"/>
</dbReference>
<dbReference type="GO" id="GO:0008168">
    <property type="term" value="F:methyltransferase activity"/>
    <property type="evidence" value="ECO:0007669"/>
    <property type="project" value="UniProtKB-KW"/>
</dbReference>
<sequence>MGSTSLGMPALPPRTAQPTWKQAWDSALYGQSGYLRHHPVSLIRDRDELVDFLVPRLSGHEHAVLLGAAGVLAPQLSNLLPGVSLRPDVPTGFTGIVVAVDWLSHVPAHVVQADDDDRARVVHVDPISGQESLGLVLDDPGVPPTLKEWLDRHWPLAGDFARAEVGTTREAAWRDVLRCLASGEAIAIEHNHLASARPLTGTLRAAGGPTIPDGTRDLFADVALDALADACEATLFVEDGPARIESRK</sequence>
<protein>
    <recommendedName>
        <fullName evidence="5">SAM-dependent methyltransferase</fullName>
    </recommendedName>
</protein>